<evidence type="ECO:0000256" key="3">
    <source>
        <dbReference type="ARBA" id="ARBA00022777"/>
    </source>
</evidence>
<dbReference type="RefSeq" id="WP_109731468.1">
    <property type="nucleotide sequence ID" value="NZ_BAAACK010000011.1"/>
</dbReference>
<dbReference type="Pfam" id="PF02782">
    <property type="entry name" value="FGGY_C"/>
    <property type="match status" value="1"/>
</dbReference>
<sequence length="525" mass="57484">MSNPENCLIGIDLGTTNVKGIILADDGTVIASASRENKLLFPGPDMVEQDAALWWSNTVEILQEITRKAGPEVVRKIRGISVSSQTVTMLPVDKEGSPLRNAMIWMDSRSAAELRYIIDSIGFNRLVSIIGAQPDVAFLPNKILWFKKNEPELFSKTYRVLQASSYINYKLTGQMTMDIDQAVRCQCLDLQNLKWSEEIQKVIGCDLDALLPAPSLTTEIIGTVTPQAAALTGLVSGIPVAAGASDAMASMYATGLSRLGEAGESSGTTSLVFVGSDRRSATDIPVVTKPCSIDGMPYVFDAPINTSGAALKWYLDTFGQPEKDYAAAHGMNVYDHINQLALNAAPGSGGVLFFPYLLGERAPLWNSHARGMFIGMSLDTTKDEMLRSVFEGTAFALRHVMDTIKSAGGKADCLRITGGGAKSRTWSRIKASMLHMPVHILDEKSGDVPFGDALIVGHSIGVFSDLTASIDKLIRVKEVIQPDEEWATVYDRLYPYYLDMYKHLDEDFIKLRKTMQELEHDGEKR</sequence>
<dbReference type="InterPro" id="IPR043129">
    <property type="entry name" value="ATPase_NBD"/>
</dbReference>
<feature type="domain" description="Carbohydrate kinase FGGY C-terminal" evidence="6">
    <location>
        <begin position="265"/>
        <end position="455"/>
    </location>
</feature>
<evidence type="ECO:0000256" key="4">
    <source>
        <dbReference type="RuleBase" id="RU003733"/>
    </source>
</evidence>
<feature type="domain" description="Carbohydrate kinase FGGY N-terminal" evidence="5">
    <location>
        <begin position="8"/>
        <end position="250"/>
    </location>
</feature>
<dbReference type="InterPro" id="IPR018484">
    <property type="entry name" value="FGGY_N"/>
</dbReference>
<dbReference type="InterPro" id="IPR050406">
    <property type="entry name" value="FGGY_Carb_Kinase"/>
</dbReference>
<dbReference type="EMBL" id="QGDL01000007">
    <property type="protein sequence ID" value="PWJ28924.1"/>
    <property type="molecule type" value="Genomic_DNA"/>
</dbReference>
<dbReference type="GO" id="GO:0016773">
    <property type="term" value="F:phosphotransferase activity, alcohol group as acceptor"/>
    <property type="evidence" value="ECO:0007669"/>
    <property type="project" value="InterPro"/>
</dbReference>
<evidence type="ECO:0000256" key="2">
    <source>
        <dbReference type="ARBA" id="ARBA00022679"/>
    </source>
</evidence>
<evidence type="ECO:0000313" key="7">
    <source>
        <dbReference type="EMBL" id="PWJ28924.1"/>
    </source>
</evidence>
<proteinExistence type="inferred from homology"/>
<keyword evidence="2 4" id="KW-0808">Transferase</keyword>
<dbReference type="PROSITE" id="PS00445">
    <property type="entry name" value="FGGY_KINASES_2"/>
    <property type="match status" value="1"/>
</dbReference>
<keyword evidence="8" id="KW-1185">Reference proteome</keyword>
<evidence type="ECO:0000256" key="1">
    <source>
        <dbReference type="ARBA" id="ARBA00009156"/>
    </source>
</evidence>
<name>A0A2Y9BDT6_9FIRM</name>
<organism evidence="7 8">
    <name type="scientific">Faecalicatena orotica</name>
    <dbReference type="NCBI Taxonomy" id="1544"/>
    <lineage>
        <taxon>Bacteria</taxon>
        <taxon>Bacillati</taxon>
        <taxon>Bacillota</taxon>
        <taxon>Clostridia</taxon>
        <taxon>Lachnospirales</taxon>
        <taxon>Lachnospiraceae</taxon>
        <taxon>Faecalicatena</taxon>
    </lineage>
</organism>
<evidence type="ECO:0000259" key="5">
    <source>
        <dbReference type="Pfam" id="PF00370"/>
    </source>
</evidence>
<dbReference type="Gene3D" id="3.30.420.40">
    <property type="match status" value="2"/>
</dbReference>
<dbReference type="GO" id="GO:0005975">
    <property type="term" value="P:carbohydrate metabolic process"/>
    <property type="evidence" value="ECO:0007669"/>
    <property type="project" value="InterPro"/>
</dbReference>
<dbReference type="CDD" id="cd07808">
    <property type="entry name" value="ASKHA_NBD_FGGY_EcXK-like"/>
    <property type="match status" value="1"/>
</dbReference>
<dbReference type="PIRSF" id="PIRSF000538">
    <property type="entry name" value="GlpK"/>
    <property type="match status" value="1"/>
</dbReference>
<dbReference type="PANTHER" id="PTHR43095:SF5">
    <property type="entry name" value="XYLULOSE KINASE"/>
    <property type="match status" value="1"/>
</dbReference>
<evidence type="ECO:0000313" key="8">
    <source>
        <dbReference type="Proteomes" id="UP000245845"/>
    </source>
</evidence>
<dbReference type="InterPro" id="IPR000577">
    <property type="entry name" value="Carb_kinase_FGGY"/>
</dbReference>
<dbReference type="InterPro" id="IPR018485">
    <property type="entry name" value="FGGY_C"/>
</dbReference>
<gene>
    <name evidence="7" type="ORF">A8806_10772</name>
</gene>
<dbReference type="InterPro" id="IPR018483">
    <property type="entry name" value="Carb_kinase_FGGY_CS"/>
</dbReference>
<reference evidence="7 8" key="1">
    <citation type="submission" date="2018-05" db="EMBL/GenBank/DDBJ databases">
        <title>The Hungate 1000. A catalogue of reference genomes from the rumen microbiome.</title>
        <authorList>
            <person name="Kelly W."/>
        </authorList>
    </citation>
    <scope>NUCLEOTIDE SEQUENCE [LARGE SCALE GENOMIC DNA]</scope>
    <source>
        <strain evidence="7 8">NLAE-zl-C242</strain>
    </source>
</reference>
<comment type="caution">
    <text evidence="7">The sequence shown here is derived from an EMBL/GenBank/DDBJ whole genome shotgun (WGS) entry which is preliminary data.</text>
</comment>
<protein>
    <submittedName>
        <fullName evidence="7">Xylulokinase</fullName>
    </submittedName>
</protein>
<dbReference type="Pfam" id="PF00370">
    <property type="entry name" value="FGGY_N"/>
    <property type="match status" value="1"/>
</dbReference>
<comment type="similarity">
    <text evidence="1 4">Belongs to the FGGY kinase family.</text>
</comment>
<dbReference type="Proteomes" id="UP000245845">
    <property type="component" value="Unassembled WGS sequence"/>
</dbReference>
<keyword evidence="3 4" id="KW-0418">Kinase</keyword>
<evidence type="ECO:0000259" key="6">
    <source>
        <dbReference type="Pfam" id="PF02782"/>
    </source>
</evidence>
<dbReference type="GO" id="GO:0016301">
    <property type="term" value="F:kinase activity"/>
    <property type="evidence" value="ECO:0007669"/>
    <property type="project" value="UniProtKB-KW"/>
</dbReference>
<dbReference type="OrthoDB" id="9805576at2"/>
<dbReference type="SUPFAM" id="SSF53067">
    <property type="entry name" value="Actin-like ATPase domain"/>
    <property type="match status" value="2"/>
</dbReference>
<dbReference type="PANTHER" id="PTHR43095">
    <property type="entry name" value="SUGAR KINASE"/>
    <property type="match status" value="1"/>
</dbReference>
<dbReference type="AlphaFoldDB" id="A0A2Y9BDT6"/>
<accession>A0A2Y9BDT6</accession>